<name>A0A1Y1ZNS5_9PLEO</name>
<feature type="compositionally biased region" description="Low complexity" evidence="2">
    <location>
        <begin position="1224"/>
        <end position="1240"/>
    </location>
</feature>
<accession>A0A1Y1ZNS5</accession>
<feature type="region of interest" description="Disordered" evidence="2">
    <location>
        <begin position="1224"/>
        <end position="1551"/>
    </location>
</feature>
<feature type="compositionally biased region" description="Acidic residues" evidence="2">
    <location>
        <begin position="844"/>
        <end position="853"/>
    </location>
</feature>
<feature type="compositionally biased region" description="Basic and acidic residues" evidence="2">
    <location>
        <begin position="1325"/>
        <end position="1334"/>
    </location>
</feature>
<organism evidence="3 4">
    <name type="scientific">Clohesyomyces aquaticus</name>
    <dbReference type="NCBI Taxonomy" id="1231657"/>
    <lineage>
        <taxon>Eukaryota</taxon>
        <taxon>Fungi</taxon>
        <taxon>Dikarya</taxon>
        <taxon>Ascomycota</taxon>
        <taxon>Pezizomycotina</taxon>
        <taxon>Dothideomycetes</taxon>
        <taxon>Pleosporomycetidae</taxon>
        <taxon>Pleosporales</taxon>
        <taxon>Lindgomycetaceae</taxon>
        <taxon>Clohesyomyces</taxon>
    </lineage>
</organism>
<feature type="compositionally biased region" description="Low complexity" evidence="2">
    <location>
        <begin position="1261"/>
        <end position="1271"/>
    </location>
</feature>
<reference evidence="3 4" key="1">
    <citation type="submission" date="2016-07" db="EMBL/GenBank/DDBJ databases">
        <title>Pervasive Adenine N6-methylation of Active Genes in Fungi.</title>
        <authorList>
            <consortium name="DOE Joint Genome Institute"/>
            <person name="Mondo S.J."/>
            <person name="Dannebaum R.O."/>
            <person name="Kuo R.C."/>
            <person name="Labutti K."/>
            <person name="Haridas S."/>
            <person name="Kuo A."/>
            <person name="Salamov A."/>
            <person name="Ahrendt S.R."/>
            <person name="Lipzen A."/>
            <person name="Sullivan W."/>
            <person name="Andreopoulos W.B."/>
            <person name="Clum A."/>
            <person name="Lindquist E."/>
            <person name="Daum C."/>
            <person name="Ramamoorthy G.K."/>
            <person name="Gryganskyi A."/>
            <person name="Culley D."/>
            <person name="Magnuson J.K."/>
            <person name="James T.Y."/>
            <person name="O'Malley M.A."/>
            <person name="Stajich J.E."/>
            <person name="Spatafora J.W."/>
            <person name="Visel A."/>
            <person name="Grigoriev I.V."/>
        </authorList>
    </citation>
    <scope>NUCLEOTIDE SEQUENCE [LARGE SCALE GENOMIC DNA]</scope>
    <source>
        <strain evidence="3 4">CBS 115471</strain>
    </source>
</reference>
<evidence type="ECO:0000313" key="3">
    <source>
        <dbReference type="EMBL" id="ORY11890.1"/>
    </source>
</evidence>
<feature type="compositionally biased region" description="Basic and acidic residues" evidence="2">
    <location>
        <begin position="1525"/>
        <end position="1551"/>
    </location>
</feature>
<keyword evidence="1" id="KW-0175">Coiled coil</keyword>
<proteinExistence type="predicted"/>
<dbReference type="Proteomes" id="UP000193144">
    <property type="component" value="Unassembled WGS sequence"/>
</dbReference>
<feature type="compositionally biased region" description="Acidic residues" evidence="2">
    <location>
        <begin position="1469"/>
        <end position="1480"/>
    </location>
</feature>
<feature type="coiled-coil region" evidence="1">
    <location>
        <begin position="1075"/>
        <end position="1102"/>
    </location>
</feature>
<evidence type="ECO:0000256" key="2">
    <source>
        <dbReference type="SAM" id="MobiDB-lite"/>
    </source>
</evidence>
<feature type="compositionally biased region" description="Basic residues" evidence="2">
    <location>
        <begin position="1509"/>
        <end position="1523"/>
    </location>
</feature>
<protein>
    <submittedName>
        <fullName evidence="3">Uncharacterized protein</fullName>
    </submittedName>
</protein>
<dbReference type="STRING" id="1231657.A0A1Y1ZNS5"/>
<feature type="region of interest" description="Disordered" evidence="2">
    <location>
        <begin position="86"/>
        <end position="110"/>
    </location>
</feature>
<gene>
    <name evidence="3" type="ORF">BCR34DRAFT_651868</name>
</gene>
<sequence length="1551" mass="175716">MSPPSEKTLRPIHQSACTPTSPGGGAFSRVDRESGFAYLQASGPQQIAPPEDADISDSVKEAALYEPFTYWDWHGLTEDEWEHRVDERKRQSYRDRKKPHYAPHEDDEPEPCYPLGKERWESFKRKVQKSKDRWYVRRIAVSRWMTLGDLDWISKNLPALEALDLSDIEHNSESNMGFREGERCRPEWSEILKCLAREWPGITMGSKNPKFHDIEGELNFLREWDLDFFTCLIGTFRAQIASRLSAPVDVNQCAIFSGLIMRQNLADEKQELLGKKDVVEARRLVKGINEGPVEQKNAMKEKLKDVMTGIATPTYRISATLRRMKELDSIIPKEEKMVLSSRLKWLGIRQWEGSVGLPDPSLRVFQEYHSKFQSLETISVRGDYIPDRCETRDPEVLHRTVCCDLLALKYITPKNVANLELRHSVHSMPYLVSYIKKEIPNIQRIGIDLGALVQIYPLKEKKNISPSEEPWVPSDDEFVDTVLAAAKKACDETNKSNDFTLPRNEPNTISRRYKRRVDFYQNESGSIVPHTSYPRHDNPDLWNRCSIDNSKNHQWTRKSLERDQVNTMFHMLKRLYDASRGSDIKFFPIKPEERDRSTNPIHPLALIQSYEEVSPSMGTCNDDYITMDPVNHFPNVLKWLNQTFQWRPVFDWDWFMVPEATESLDDVYRAILVKNNQKNLVGRVRQHFQMLRDAEIPVHILIGRRPPSSSSLYWGWPYSDTKWKRWLEEPFDANLAEVADLVDSLSIFYDLRNPLPKERLGYIDAADPYKPPDHVCPYGTLTHPLEECYFKQHQATKQNSKQKMANRHVLGVKTRRTESYEGLATGCVSAPPVGENANDHPSDDSEFESDCGSEDPLAPDFKPKFHHVARRAAFVREAVGWQRFWSTYALKLTRLTLLRVRMPCAFDRVGSWRLSRLLDRAIGWGMVAYTDERQHMQTREDRMAVNAAPGGNWIAEDYVFPAGRFVRRSWIWPQCPEQPQSEKLRDAELQRAVDEKRLSLVEWKNQWGNRMFLKGTDQDEQLEQERENAELTKAVARAATAGSRETKVEERLLEDFNVVRRLLPFHGRVIREVWNDVLQRRIDELKAEWRNVATEAENARRNKAPNHEELCNLAEERISKVMPLITRLGGLLVEVEEEPEESNSKPTGSQQNGVDSISANGEFNGDRNGPGESQQNGHDPCGIIDFEDSEGEGGEGLLPITAQDGDAALEAESNALFEDLTDPTTLLPLTSTPPTDAPAAKTFSHSSAPSKSHTESKSKYSDTSGGKSSTSSKRKADGALGGKSRSPAKKAKPTHPTGTSTSTADPHDDAQPPASSNSSSSEESEGGKKFDGHIRIPLPPKFLRPAIKKKTTTVSEGTKTESTTVVPGLAIDPPPWRRPGSKSSSFNQKERSRSGEAAAPQPAAALDESSSLSTAPSYESEPELEATSKPKTAPTPTKGKAKAKSKSPSTVPAPCQKPSPSKKRKSTSDEDGDDYEDGESDAPKRKAKKAKKNNDDDGDYEEKKPTRGSSRRMPAKRPVKTPRKTAAEGTRKSKRLQDKEKEKVKEKSKDL</sequence>
<comment type="caution">
    <text evidence="3">The sequence shown here is derived from an EMBL/GenBank/DDBJ whole genome shotgun (WGS) entry which is preliminary data.</text>
</comment>
<feature type="compositionally biased region" description="Low complexity" evidence="2">
    <location>
        <begin position="1427"/>
        <end position="1438"/>
    </location>
</feature>
<dbReference type="OrthoDB" id="3944206at2759"/>
<dbReference type="EMBL" id="MCFA01000056">
    <property type="protein sequence ID" value="ORY11890.1"/>
    <property type="molecule type" value="Genomic_DNA"/>
</dbReference>
<feature type="region of interest" description="Disordered" evidence="2">
    <location>
        <begin position="1"/>
        <end position="29"/>
    </location>
</feature>
<feature type="compositionally biased region" description="Polar residues" evidence="2">
    <location>
        <begin position="1408"/>
        <end position="1417"/>
    </location>
</feature>
<evidence type="ECO:0000256" key="1">
    <source>
        <dbReference type="SAM" id="Coils"/>
    </source>
</evidence>
<feature type="compositionally biased region" description="Polar residues" evidence="2">
    <location>
        <begin position="1352"/>
        <end position="1365"/>
    </location>
</feature>
<keyword evidence="4" id="KW-1185">Reference proteome</keyword>
<feature type="region of interest" description="Disordered" evidence="2">
    <location>
        <begin position="831"/>
        <end position="853"/>
    </location>
</feature>
<feature type="compositionally biased region" description="Polar residues" evidence="2">
    <location>
        <begin position="1144"/>
        <end position="1161"/>
    </location>
</feature>
<feature type="region of interest" description="Disordered" evidence="2">
    <location>
        <begin position="1136"/>
        <end position="1200"/>
    </location>
</feature>
<evidence type="ECO:0000313" key="4">
    <source>
        <dbReference type="Proteomes" id="UP000193144"/>
    </source>
</evidence>